<comment type="similarity">
    <text evidence="2">Belongs to the nematode transthyretin-like family.</text>
</comment>
<evidence type="ECO:0000313" key="7">
    <source>
        <dbReference type="Proteomes" id="UP001432027"/>
    </source>
</evidence>
<sequence length="147" mass="16796">RMRSLFVLLVSSVALVACGTKQTVGVRGTLMCGDKPLVDATVKLWELDTWPNPDDDLSTVKTDKNGRFEIYGTEEEVLTAEFVVKFYHRCNNNHMFDLIPKLCKRKITYVIPKSYINKGPQVGKWYEIGQMNMEAKQPKEDTECSPF</sequence>
<keyword evidence="3" id="KW-0964">Secreted</keyword>
<dbReference type="EMBL" id="BTSX01000006">
    <property type="protein sequence ID" value="GMT07723.1"/>
    <property type="molecule type" value="Genomic_DNA"/>
</dbReference>
<feature type="signal peptide" evidence="5">
    <location>
        <begin position="1"/>
        <end position="18"/>
    </location>
</feature>
<dbReference type="InterPro" id="IPR038479">
    <property type="entry name" value="Transthyretin-like_sf"/>
</dbReference>
<dbReference type="Gene3D" id="2.60.40.3330">
    <property type="match status" value="1"/>
</dbReference>
<accession>A0AAV5UN09</accession>
<feature type="chain" id="PRO_5043854086" evidence="5">
    <location>
        <begin position="19"/>
        <end position="147"/>
    </location>
</feature>
<organism evidence="6 7">
    <name type="scientific">Pristionchus entomophagus</name>
    <dbReference type="NCBI Taxonomy" id="358040"/>
    <lineage>
        <taxon>Eukaryota</taxon>
        <taxon>Metazoa</taxon>
        <taxon>Ecdysozoa</taxon>
        <taxon>Nematoda</taxon>
        <taxon>Chromadorea</taxon>
        <taxon>Rhabditida</taxon>
        <taxon>Rhabditina</taxon>
        <taxon>Diplogasteromorpha</taxon>
        <taxon>Diplogasteroidea</taxon>
        <taxon>Neodiplogasteridae</taxon>
        <taxon>Pristionchus</taxon>
    </lineage>
</organism>
<dbReference type="GO" id="GO:0009986">
    <property type="term" value="C:cell surface"/>
    <property type="evidence" value="ECO:0007669"/>
    <property type="project" value="InterPro"/>
</dbReference>
<dbReference type="InterPro" id="IPR001534">
    <property type="entry name" value="Transthyretin-like"/>
</dbReference>
<keyword evidence="4 5" id="KW-0732">Signal</keyword>
<dbReference type="PANTHER" id="PTHR21700:SF3">
    <property type="entry name" value="TRANSTHYRETIN-LIKE PROTEIN 5"/>
    <property type="match status" value="1"/>
</dbReference>
<evidence type="ECO:0000256" key="2">
    <source>
        <dbReference type="ARBA" id="ARBA00010112"/>
    </source>
</evidence>
<evidence type="ECO:0000313" key="6">
    <source>
        <dbReference type="EMBL" id="GMT07723.1"/>
    </source>
</evidence>
<comment type="caution">
    <text evidence="6">The sequence shown here is derived from an EMBL/GenBank/DDBJ whole genome shotgun (WGS) entry which is preliminary data.</text>
</comment>
<dbReference type="GO" id="GO:0005576">
    <property type="term" value="C:extracellular region"/>
    <property type="evidence" value="ECO:0007669"/>
    <property type="project" value="UniProtKB-SubCell"/>
</dbReference>
<evidence type="ECO:0000256" key="5">
    <source>
        <dbReference type="SAM" id="SignalP"/>
    </source>
</evidence>
<dbReference type="Proteomes" id="UP001432027">
    <property type="component" value="Unassembled WGS sequence"/>
</dbReference>
<proteinExistence type="inferred from homology"/>
<evidence type="ECO:0000256" key="3">
    <source>
        <dbReference type="ARBA" id="ARBA00022525"/>
    </source>
</evidence>
<protein>
    <submittedName>
        <fullName evidence="6">Uncharacterized protein</fullName>
    </submittedName>
</protein>
<dbReference type="AlphaFoldDB" id="A0AAV5UN09"/>
<feature type="non-terminal residue" evidence="6">
    <location>
        <position position="1"/>
    </location>
</feature>
<dbReference type="Pfam" id="PF01060">
    <property type="entry name" value="TTR-52"/>
    <property type="match status" value="1"/>
</dbReference>
<name>A0AAV5UN09_9BILA</name>
<keyword evidence="7" id="KW-1185">Reference proteome</keyword>
<dbReference type="PANTHER" id="PTHR21700">
    <property type="entry name" value="TRANSTHYRETIN-LIKE FAMILY PROTEIN-RELATED"/>
    <property type="match status" value="1"/>
</dbReference>
<comment type="subcellular location">
    <subcellularLocation>
        <location evidence="1">Secreted</location>
    </subcellularLocation>
</comment>
<evidence type="ECO:0000256" key="4">
    <source>
        <dbReference type="ARBA" id="ARBA00022729"/>
    </source>
</evidence>
<evidence type="ECO:0000256" key="1">
    <source>
        <dbReference type="ARBA" id="ARBA00004613"/>
    </source>
</evidence>
<reference evidence="6" key="1">
    <citation type="submission" date="2023-10" db="EMBL/GenBank/DDBJ databases">
        <title>Genome assembly of Pristionchus species.</title>
        <authorList>
            <person name="Yoshida K."/>
            <person name="Sommer R.J."/>
        </authorList>
    </citation>
    <scope>NUCLEOTIDE SEQUENCE</scope>
    <source>
        <strain evidence="6">RS0144</strain>
    </source>
</reference>
<gene>
    <name evidence="6" type="ORF">PENTCL1PPCAC_29897</name>
</gene>